<protein>
    <submittedName>
        <fullName evidence="2">Uncharacterized protein</fullName>
    </submittedName>
</protein>
<feature type="chain" id="PRO_5045338422" evidence="1">
    <location>
        <begin position="28"/>
        <end position="296"/>
    </location>
</feature>
<comment type="caution">
    <text evidence="2">The sequence shown here is derived from an EMBL/GenBank/DDBJ whole genome shotgun (WGS) entry which is preliminary data.</text>
</comment>
<dbReference type="EMBL" id="JBHSMF010000015">
    <property type="protein sequence ID" value="MFC5500410.1"/>
    <property type="molecule type" value="Genomic_DNA"/>
</dbReference>
<name>A0ABW0NK53_9BURK</name>
<feature type="signal peptide" evidence="1">
    <location>
        <begin position="1"/>
        <end position="27"/>
    </location>
</feature>
<proteinExistence type="predicted"/>
<keyword evidence="3" id="KW-1185">Reference proteome</keyword>
<dbReference type="Proteomes" id="UP001596037">
    <property type="component" value="Unassembled WGS sequence"/>
</dbReference>
<gene>
    <name evidence="2" type="ORF">ACFPOE_22905</name>
</gene>
<reference evidence="3" key="1">
    <citation type="journal article" date="2019" name="Int. J. Syst. Evol. Microbiol.">
        <title>The Global Catalogue of Microorganisms (GCM) 10K type strain sequencing project: providing services to taxonomists for standard genome sequencing and annotation.</title>
        <authorList>
            <consortium name="The Broad Institute Genomics Platform"/>
            <consortium name="The Broad Institute Genome Sequencing Center for Infectious Disease"/>
            <person name="Wu L."/>
            <person name="Ma J."/>
        </authorList>
    </citation>
    <scope>NUCLEOTIDE SEQUENCE [LARGE SCALE GENOMIC DNA]</scope>
    <source>
        <strain evidence="3">CCUG 57401</strain>
    </source>
</reference>
<evidence type="ECO:0000313" key="3">
    <source>
        <dbReference type="Proteomes" id="UP001596037"/>
    </source>
</evidence>
<evidence type="ECO:0000313" key="2">
    <source>
        <dbReference type="EMBL" id="MFC5500410.1"/>
    </source>
</evidence>
<sequence length="296" mass="32954">MIHRFLAGLTRAAAVLAIGAASMHAMADDAAGLRAKHAELREQLASNPFKRPLVIESAQAGDNLKGDVYAVLDHPFSTLSGELKTPENWCDILILPFNTKYCHAVSGDGGTNLMVRIGRKFDQPVQDAYKLQFSYRGVAATPDYFESRLRSKEGPIGTRDYHIVISAVPLDDKRTFMHLSYSYGYGFAGRVAMQAYLATAGADKVGFSVTGRDANGQPVYMGGVRGAVERNAMRYYLAIDSYLDSLSAPEGQRAERRIQSWFNATERYPRQLREMDRPTYVAMKRNEVERQQALIQ</sequence>
<keyword evidence="1" id="KW-0732">Signal</keyword>
<organism evidence="2 3">
    <name type="scientific">Caenimonas terrae</name>
    <dbReference type="NCBI Taxonomy" id="696074"/>
    <lineage>
        <taxon>Bacteria</taxon>
        <taxon>Pseudomonadati</taxon>
        <taxon>Pseudomonadota</taxon>
        <taxon>Betaproteobacteria</taxon>
        <taxon>Burkholderiales</taxon>
        <taxon>Comamonadaceae</taxon>
        <taxon>Caenimonas</taxon>
    </lineage>
</organism>
<accession>A0ABW0NK53</accession>
<dbReference type="RefSeq" id="WP_376852662.1">
    <property type="nucleotide sequence ID" value="NZ_JBHSMF010000015.1"/>
</dbReference>
<evidence type="ECO:0000256" key="1">
    <source>
        <dbReference type="SAM" id="SignalP"/>
    </source>
</evidence>